<sequence>MARRAAEKAAALRQGLTAGDGEARRTAGSMATGLWRTGPADRGLRRRRRRRGAQLRDAPRRQRGAFAGVRGVRGELLQRGTHGVAGPAARRAPGAP</sequence>
<reference evidence="3" key="1">
    <citation type="submission" date="2013-06" db="EMBL/GenBank/DDBJ databases">
        <authorList>
            <person name="Zhao Q."/>
        </authorList>
    </citation>
    <scope>NUCLEOTIDE SEQUENCE</scope>
    <source>
        <strain evidence="3">cv. W1943</strain>
    </source>
</reference>
<reference evidence="2" key="2">
    <citation type="submission" date="2015-06" db="UniProtKB">
        <authorList>
            <consortium name="EnsemblPlants"/>
        </authorList>
    </citation>
    <scope>IDENTIFICATION</scope>
</reference>
<organism evidence="2 3">
    <name type="scientific">Oryza rufipogon</name>
    <name type="common">Brownbeard rice</name>
    <name type="synonym">Asian wild rice</name>
    <dbReference type="NCBI Taxonomy" id="4529"/>
    <lineage>
        <taxon>Eukaryota</taxon>
        <taxon>Viridiplantae</taxon>
        <taxon>Streptophyta</taxon>
        <taxon>Embryophyta</taxon>
        <taxon>Tracheophyta</taxon>
        <taxon>Spermatophyta</taxon>
        <taxon>Magnoliopsida</taxon>
        <taxon>Liliopsida</taxon>
        <taxon>Poales</taxon>
        <taxon>Poaceae</taxon>
        <taxon>BOP clade</taxon>
        <taxon>Oryzoideae</taxon>
        <taxon>Oryzeae</taxon>
        <taxon>Oryzinae</taxon>
        <taxon>Oryza</taxon>
    </lineage>
</organism>
<feature type="region of interest" description="Disordered" evidence="1">
    <location>
        <begin position="77"/>
        <end position="96"/>
    </location>
</feature>
<dbReference type="Gramene" id="ORUFI08G15790.3">
    <property type="protein sequence ID" value="ORUFI08G15790.3"/>
    <property type="gene ID" value="ORUFI08G15790"/>
</dbReference>
<feature type="compositionally biased region" description="Basic residues" evidence="1">
    <location>
        <begin position="44"/>
        <end position="53"/>
    </location>
</feature>
<protein>
    <submittedName>
        <fullName evidence="2">Uncharacterized protein</fullName>
    </submittedName>
</protein>
<dbReference type="AlphaFoldDB" id="A0A0E0QIR0"/>
<feature type="region of interest" description="Disordered" evidence="1">
    <location>
        <begin position="1"/>
        <end position="63"/>
    </location>
</feature>
<dbReference type="EnsemblPlants" id="ORUFI08G15790.3">
    <property type="protein sequence ID" value="ORUFI08G15790.3"/>
    <property type="gene ID" value="ORUFI08G15790"/>
</dbReference>
<dbReference type="Proteomes" id="UP000008022">
    <property type="component" value="Unassembled WGS sequence"/>
</dbReference>
<evidence type="ECO:0000313" key="3">
    <source>
        <dbReference type="Proteomes" id="UP000008022"/>
    </source>
</evidence>
<keyword evidence="3" id="KW-1185">Reference proteome</keyword>
<accession>A0A0E0QIR0</accession>
<dbReference type="HOGENOM" id="CLU_154152_0_0_1"/>
<feature type="compositionally biased region" description="Low complexity" evidence="1">
    <location>
        <begin position="85"/>
        <end position="96"/>
    </location>
</feature>
<proteinExistence type="predicted"/>
<evidence type="ECO:0000313" key="2">
    <source>
        <dbReference type="EnsemblPlants" id="ORUFI08G15790.3"/>
    </source>
</evidence>
<evidence type="ECO:0000256" key="1">
    <source>
        <dbReference type="SAM" id="MobiDB-lite"/>
    </source>
</evidence>
<name>A0A0E0QIR0_ORYRU</name>